<dbReference type="RefSeq" id="WP_185957621.1">
    <property type="nucleotide sequence ID" value="NZ_FXTB01000030.1"/>
</dbReference>
<dbReference type="EMBL" id="FXTB01000030">
    <property type="protein sequence ID" value="SMO95354.1"/>
    <property type="molecule type" value="Genomic_DNA"/>
</dbReference>
<dbReference type="AlphaFoldDB" id="A0A521FH83"/>
<feature type="non-terminal residue" evidence="1">
    <location>
        <position position="1"/>
    </location>
</feature>
<dbReference type="Proteomes" id="UP000319040">
    <property type="component" value="Unassembled WGS sequence"/>
</dbReference>
<proteinExistence type="predicted"/>
<accession>A0A521FH83</accession>
<evidence type="ECO:0000313" key="2">
    <source>
        <dbReference type="Proteomes" id="UP000319040"/>
    </source>
</evidence>
<sequence>TNYEWSIPKSLEWYMSHPVRGVTEQEYEASYGTDRFAVSAYTTNGWSRVAGYYSSGSDYDFNSLTALEGYVVYTAEDLPLKYSGGMNNAVDYTRDFGKAQWYLVANPYPSYIDVMDNGFDIGNFRKTVYIRNSDFQVSSYNMLNGVGVNQGSRYVSPGQSMWLRTYKDISNISIAKSVRTHASEGYGLKSGASPQNDKLRLMLESEHGTDESVVIFNQNGSETYTAYDSEKLMNGGNIANLYSVKSAKNVAVNSLPELSNGTVVPLAYKVAAKGMGDMTIRATNLNHFMPDAEVYLHDKVADVTIDLRETPSYTFTPTVASATDRFELKFELASISTDVDELKVSAPKGKVLIYSVKQRACVKVDEEMLRSSNKTIRVYNVAGQLMATHELNSMITEFDLPQRDAAFIIRVNIDGIVHKGIVIGMD</sequence>
<protein>
    <recommendedName>
        <fullName evidence="3">Por secretion system C-terminal sorting domain-containing protein</fullName>
    </recommendedName>
</protein>
<evidence type="ECO:0000313" key="1">
    <source>
        <dbReference type="EMBL" id="SMO95354.1"/>
    </source>
</evidence>
<organism evidence="1 2">
    <name type="scientific">Saccharicrinis carchari</name>
    <dbReference type="NCBI Taxonomy" id="1168039"/>
    <lineage>
        <taxon>Bacteria</taxon>
        <taxon>Pseudomonadati</taxon>
        <taxon>Bacteroidota</taxon>
        <taxon>Bacteroidia</taxon>
        <taxon>Marinilabiliales</taxon>
        <taxon>Marinilabiliaceae</taxon>
        <taxon>Saccharicrinis</taxon>
    </lineage>
</organism>
<keyword evidence="2" id="KW-1185">Reference proteome</keyword>
<gene>
    <name evidence="1" type="ORF">SAMN06265379_1301</name>
</gene>
<reference evidence="1 2" key="1">
    <citation type="submission" date="2017-05" db="EMBL/GenBank/DDBJ databases">
        <authorList>
            <person name="Varghese N."/>
            <person name="Submissions S."/>
        </authorList>
    </citation>
    <scope>NUCLEOTIDE SEQUENCE [LARGE SCALE GENOMIC DNA]</scope>
    <source>
        <strain evidence="1 2">DSM 27040</strain>
    </source>
</reference>
<evidence type="ECO:0008006" key="3">
    <source>
        <dbReference type="Google" id="ProtNLM"/>
    </source>
</evidence>
<name>A0A521FH83_SACCC</name>